<name>A0A1F6DSL1_9BACT</name>
<dbReference type="Proteomes" id="UP000178328">
    <property type="component" value="Unassembled WGS sequence"/>
</dbReference>
<evidence type="ECO:0000313" key="1">
    <source>
        <dbReference type="EMBL" id="OGG64445.1"/>
    </source>
</evidence>
<organism evidence="1 2">
    <name type="scientific">Candidatus Kaiserbacteria bacterium RIFCSPHIGHO2_02_FULL_54_11b</name>
    <dbReference type="NCBI Taxonomy" id="1798494"/>
    <lineage>
        <taxon>Bacteria</taxon>
        <taxon>Candidatus Kaiseribacteriota</taxon>
    </lineage>
</organism>
<comment type="caution">
    <text evidence="1">The sequence shown here is derived from an EMBL/GenBank/DDBJ whole genome shotgun (WGS) entry which is preliminary data.</text>
</comment>
<dbReference type="AlphaFoldDB" id="A0A1F6DSL1"/>
<dbReference type="EMBL" id="MFLH01000023">
    <property type="protein sequence ID" value="OGG64445.1"/>
    <property type="molecule type" value="Genomic_DNA"/>
</dbReference>
<sequence length="164" mass="17009">MNRNVLTVVAALLVIGGGWLWYSGAATLGGQQCTMDAKMCPDGSSVGRTGPNCEFAECPSTEGYATLQGVVTLGPTCPVETTPPDPNCAGKTYQTILTVRSITDGTSISVPTDETGSYMIKVKADSYMLSASGGDPLPFCKEVSAQVAGNEIKTVDISCDTGIR</sequence>
<accession>A0A1F6DSL1</accession>
<reference evidence="1 2" key="1">
    <citation type="journal article" date="2016" name="Nat. Commun.">
        <title>Thousands of microbial genomes shed light on interconnected biogeochemical processes in an aquifer system.</title>
        <authorList>
            <person name="Anantharaman K."/>
            <person name="Brown C.T."/>
            <person name="Hug L.A."/>
            <person name="Sharon I."/>
            <person name="Castelle C.J."/>
            <person name="Probst A.J."/>
            <person name="Thomas B.C."/>
            <person name="Singh A."/>
            <person name="Wilkins M.J."/>
            <person name="Karaoz U."/>
            <person name="Brodie E.L."/>
            <person name="Williams K.H."/>
            <person name="Hubbard S.S."/>
            <person name="Banfield J.F."/>
        </authorList>
    </citation>
    <scope>NUCLEOTIDE SEQUENCE [LARGE SCALE GENOMIC DNA]</scope>
</reference>
<dbReference type="STRING" id="1798494.A3C18_04055"/>
<gene>
    <name evidence="1" type="ORF">A3C18_04055</name>
</gene>
<protein>
    <submittedName>
        <fullName evidence="1">Uncharacterized protein</fullName>
    </submittedName>
</protein>
<proteinExistence type="predicted"/>
<evidence type="ECO:0000313" key="2">
    <source>
        <dbReference type="Proteomes" id="UP000178328"/>
    </source>
</evidence>